<reference evidence="2" key="1">
    <citation type="journal article" date="2019" name="Int. J. Syst. Evol. Microbiol.">
        <title>The Global Catalogue of Microorganisms (GCM) 10K type strain sequencing project: providing services to taxonomists for standard genome sequencing and annotation.</title>
        <authorList>
            <consortium name="The Broad Institute Genomics Platform"/>
            <consortium name="The Broad Institute Genome Sequencing Center for Infectious Disease"/>
            <person name="Wu L."/>
            <person name="Ma J."/>
        </authorList>
    </citation>
    <scope>NUCLEOTIDE SEQUENCE [LARGE SCALE GENOMIC DNA]</scope>
    <source>
        <strain evidence="2">JCM 16374</strain>
    </source>
</reference>
<dbReference type="RefSeq" id="WP_344575198.1">
    <property type="nucleotide sequence ID" value="NZ_BAAARK010000006.1"/>
</dbReference>
<dbReference type="Pfam" id="PF19979">
    <property type="entry name" value="DUF6415"/>
    <property type="match status" value="1"/>
</dbReference>
<proteinExistence type="predicted"/>
<sequence>MNTTFEQVLLAGRERQVVEGLTDGNTRSTEVKVRALVELARAWEPQGPGVREREVVQEVVDQLTAYGRGLVVEIRAVLASRPVGSIDAARVRATLGEAGRRLPLPAPLALPQAVVRAQGLGRLVEALNRALSLLRDEATADAGRASARECSAEDFT</sequence>
<gene>
    <name evidence="1" type="ORF">GCM10009864_25080</name>
</gene>
<evidence type="ECO:0000313" key="1">
    <source>
        <dbReference type="EMBL" id="GAA2657599.1"/>
    </source>
</evidence>
<keyword evidence="2" id="KW-1185">Reference proteome</keyword>
<evidence type="ECO:0000313" key="2">
    <source>
        <dbReference type="Proteomes" id="UP001500994"/>
    </source>
</evidence>
<dbReference type="EMBL" id="BAAARK010000006">
    <property type="protein sequence ID" value="GAA2657599.1"/>
    <property type="molecule type" value="Genomic_DNA"/>
</dbReference>
<protein>
    <submittedName>
        <fullName evidence="1">Uncharacterized protein</fullName>
    </submittedName>
</protein>
<comment type="caution">
    <text evidence="1">The sequence shown here is derived from an EMBL/GenBank/DDBJ whole genome shotgun (WGS) entry which is preliminary data.</text>
</comment>
<name>A0ABP6E6B1_9ACTN</name>
<dbReference type="InterPro" id="IPR046300">
    <property type="entry name" value="DUF6415"/>
</dbReference>
<dbReference type="Proteomes" id="UP001500994">
    <property type="component" value="Unassembled WGS sequence"/>
</dbReference>
<accession>A0ABP6E6B1</accession>
<organism evidence="1 2">
    <name type="scientific">Streptomyces lunalinharesii</name>
    <dbReference type="NCBI Taxonomy" id="333384"/>
    <lineage>
        <taxon>Bacteria</taxon>
        <taxon>Bacillati</taxon>
        <taxon>Actinomycetota</taxon>
        <taxon>Actinomycetes</taxon>
        <taxon>Kitasatosporales</taxon>
        <taxon>Streptomycetaceae</taxon>
        <taxon>Streptomyces</taxon>
    </lineage>
</organism>